<sequence>MARAAASDESTPLLTDEKHLAYLDEHDVQVKPLRYRDIPRAISGASKAFANDSMMLYFKESESSSLFHLRLWIDIAVRLTDCVIRGKVNTVDHGDAFLFYGIPGDNSHKPPFSWILSLLPKLGNREVRKRRNEFLTKAKALIETARGNQVDNLFEVQGLATVPSKQGRGYATALISVVHEMADAQGRATFVITGDAYKFYESVGYKLIGEDWFGNDNPKYHGPPGPIRLMLRGPQTVKG</sequence>
<dbReference type="PANTHER" id="PTHR42791">
    <property type="entry name" value="GNAT FAMILY ACETYLTRANSFERASE"/>
    <property type="match status" value="1"/>
</dbReference>
<keyword evidence="3" id="KW-1185">Reference proteome</keyword>
<dbReference type="InterPro" id="IPR052523">
    <property type="entry name" value="Trichothecene_AcTrans"/>
</dbReference>
<dbReference type="AlphaFoldDB" id="A0A371CWU7"/>
<dbReference type="STRING" id="139420.A0A371CWU7"/>
<dbReference type="PROSITE" id="PS51186">
    <property type="entry name" value="GNAT"/>
    <property type="match status" value="1"/>
</dbReference>
<dbReference type="Proteomes" id="UP000256964">
    <property type="component" value="Unassembled WGS sequence"/>
</dbReference>
<dbReference type="CDD" id="cd04301">
    <property type="entry name" value="NAT_SF"/>
    <property type="match status" value="1"/>
</dbReference>
<feature type="domain" description="N-acetyltransferase" evidence="1">
    <location>
        <begin position="86"/>
        <end position="234"/>
    </location>
</feature>
<organism evidence="2 3">
    <name type="scientific">Lentinus brumalis</name>
    <dbReference type="NCBI Taxonomy" id="2498619"/>
    <lineage>
        <taxon>Eukaryota</taxon>
        <taxon>Fungi</taxon>
        <taxon>Dikarya</taxon>
        <taxon>Basidiomycota</taxon>
        <taxon>Agaricomycotina</taxon>
        <taxon>Agaricomycetes</taxon>
        <taxon>Polyporales</taxon>
        <taxon>Polyporaceae</taxon>
        <taxon>Lentinus</taxon>
    </lineage>
</organism>
<reference evidence="2 3" key="1">
    <citation type="journal article" date="2018" name="Biotechnol. Biofuels">
        <title>Integrative visual omics of the white-rot fungus Polyporus brumalis exposes the biotechnological potential of its oxidative enzymes for delignifying raw plant biomass.</title>
        <authorList>
            <person name="Miyauchi S."/>
            <person name="Rancon A."/>
            <person name="Drula E."/>
            <person name="Hage H."/>
            <person name="Chaduli D."/>
            <person name="Favel A."/>
            <person name="Grisel S."/>
            <person name="Henrissat B."/>
            <person name="Herpoel-Gimbert I."/>
            <person name="Ruiz-Duenas F.J."/>
            <person name="Chevret D."/>
            <person name="Hainaut M."/>
            <person name="Lin J."/>
            <person name="Wang M."/>
            <person name="Pangilinan J."/>
            <person name="Lipzen A."/>
            <person name="Lesage-Meessen L."/>
            <person name="Navarro D."/>
            <person name="Riley R."/>
            <person name="Grigoriev I.V."/>
            <person name="Zhou S."/>
            <person name="Raouche S."/>
            <person name="Rosso M.N."/>
        </authorList>
    </citation>
    <scope>NUCLEOTIDE SEQUENCE [LARGE SCALE GENOMIC DNA]</scope>
    <source>
        <strain evidence="2 3">BRFM 1820</strain>
    </source>
</reference>
<evidence type="ECO:0000313" key="3">
    <source>
        <dbReference type="Proteomes" id="UP000256964"/>
    </source>
</evidence>
<dbReference type="Pfam" id="PF13527">
    <property type="entry name" value="Acetyltransf_9"/>
    <property type="match status" value="1"/>
</dbReference>
<dbReference type="GO" id="GO:0016747">
    <property type="term" value="F:acyltransferase activity, transferring groups other than amino-acyl groups"/>
    <property type="evidence" value="ECO:0007669"/>
    <property type="project" value="InterPro"/>
</dbReference>
<name>A0A371CWU7_9APHY</name>
<dbReference type="OrthoDB" id="2744543at2759"/>
<accession>A0A371CWU7</accession>
<dbReference type="SUPFAM" id="SSF55729">
    <property type="entry name" value="Acyl-CoA N-acyltransferases (Nat)"/>
    <property type="match status" value="1"/>
</dbReference>
<dbReference type="InterPro" id="IPR000182">
    <property type="entry name" value="GNAT_dom"/>
</dbReference>
<protein>
    <recommendedName>
        <fullName evidence="1">N-acetyltransferase domain-containing protein</fullName>
    </recommendedName>
</protein>
<dbReference type="PANTHER" id="PTHR42791:SF1">
    <property type="entry name" value="N-ACETYLTRANSFERASE DOMAIN-CONTAINING PROTEIN"/>
    <property type="match status" value="1"/>
</dbReference>
<proteinExistence type="predicted"/>
<evidence type="ECO:0000313" key="2">
    <source>
        <dbReference type="EMBL" id="RDX44753.1"/>
    </source>
</evidence>
<dbReference type="Gene3D" id="3.40.630.30">
    <property type="match status" value="1"/>
</dbReference>
<evidence type="ECO:0000259" key="1">
    <source>
        <dbReference type="PROSITE" id="PS51186"/>
    </source>
</evidence>
<gene>
    <name evidence="2" type="ORF">OH76DRAFT_1486897</name>
</gene>
<dbReference type="InterPro" id="IPR016181">
    <property type="entry name" value="Acyl_CoA_acyltransferase"/>
</dbReference>
<dbReference type="EMBL" id="KZ857446">
    <property type="protein sequence ID" value="RDX44753.1"/>
    <property type="molecule type" value="Genomic_DNA"/>
</dbReference>